<dbReference type="Gene3D" id="3.90.1150.10">
    <property type="entry name" value="Aspartate Aminotransferase, domain 1"/>
    <property type="match status" value="1"/>
</dbReference>
<dbReference type="OrthoDB" id="9807157at2"/>
<dbReference type="SUPFAM" id="SSF53383">
    <property type="entry name" value="PLP-dependent transferases"/>
    <property type="match status" value="1"/>
</dbReference>
<reference evidence="8 9" key="1">
    <citation type="submission" date="2019-03" db="EMBL/GenBank/DDBJ databases">
        <title>Novel species of Flavobacterium.</title>
        <authorList>
            <person name="Liu Q."/>
            <person name="Xin Y.-H."/>
        </authorList>
    </citation>
    <scope>NUCLEOTIDE SEQUENCE [LARGE SCALE GENOMIC DNA]</scope>
    <source>
        <strain evidence="8 9">LB3P52</strain>
    </source>
</reference>
<protein>
    <submittedName>
        <fullName evidence="8">8-amino-7-oxononanoate synthase</fullName>
    </submittedName>
</protein>
<organism evidence="8 9">
    <name type="scientific">Flavobacterium rhamnosiphilum</name>
    <dbReference type="NCBI Taxonomy" id="2541724"/>
    <lineage>
        <taxon>Bacteria</taxon>
        <taxon>Pseudomonadati</taxon>
        <taxon>Bacteroidota</taxon>
        <taxon>Flavobacteriia</taxon>
        <taxon>Flavobacteriales</taxon>
        <taxon>Flavobacteriaceae</taxon>
        <taxon>Flavobacterium</taxon>
    </lineage>
</organism>
<evidence type="ECO:0000313" key="8">
    <source>
        <dbReference type="EMBL" id="TDE45598.1"/>
    </source>
</evidence>
<evidence type="ECO:0000256" key="4">
    <source>
        <dbReference type="ARBA" id="ARBA00022679"/>
    </source>
</evidence>
<evidence type="ECO:0000256" key="6">
    <source>
        <dbReference type="RuleBase" id="RU003693"/>
    </source>
</evidence>
<dbReference type="InterPro" id="IPR015421">
    <property type="entry name" value="PyrdxlP-dep_Trfase_major"/>
</dbReference>
<evidence type="ECO:0000256" key="5">
    <source>
        <dbReference type="ARBA" id="ARBA00022898"/>
    </source>
</evidence>
<dbReference type="RefSeq" id="WP_131915681.1">
    <property type="nucleotide sequence ID" value="NZ_SMLG01000003.1"/>
</dbReference>
<keyword evidence="5 6" id="KW-0663">Pyridoxal phosphate</keyword>
<comment type="cofactor">
    <cofactor evidence="1 6">
        <name>pyridoxal 5'-phosphate</name>
        <dbReference type="ChEBI" id="CHEBI:597326"/>
    </cofactor>
</comment>
<dbReference type="InterPro" id="IPR001917">
    <property type="entry name" value="Aminotrans_II_pyridoxalP_BS"/>
</dbReference>
<dbReference type="GO" id="GO:0030170">
    <property type="term" value="F:pyridoxal phosphate binding"/>
    <property type="evidence" value="ECO:0007669"/>
    <property type="project" value="InterPro"/>
</dbReference>
<evidence type="ECO:0000313" key="9">
    <source>
        <dbReference type="Proteomes" id="UP000294814"/>
    </source>
</evidence>
<sequence>MKLFPAILSNKLEQRVQGNALRLLFVSNKQLIDFSSNDYLGLSQSEIIFNETHEYLINNKIIQNGATGSRLLSGNHKLYQETEDFIANFHQSETALIFNSGYDANVGFFSSVPQKGDLILYDELCHASIRDGIQLSHAKAYKFDHNDFEDLEKLILRFRNEHVFPSAVEGRGTLLSEIYIVTESVFSMDGDCPNLEELVQLSDKHNCYLVVDEAHALGVFGSAGEGFVQMLGLQDQVFARIITFGKGLGCHGAAILGSPELRSYLVNFARSFIYTTGLSPHSVATILVAYNYLDKEKKNIETLRENIIHFNQEKNLLGLKQIFVRSKSAIQSAIIPGNEKVKAIANQLQEKGFDVKAILSPTVPEGQERLRFCLHSYNSKEQISEVLGLLSKLIF</sequence>
<name>A0A4V2Z9J2_9FLAO</name>
<dbReference type="Proteomes" id="UP000294814">
    <property type="component" value="Unassembled WGS sequence"/>
</dbReference>
<feature type="domain" description="Aminotransferase class I/classII large" evidence="7">
    <location>
        <begin position="30"/>
        <end position="387"/>
    </location>
</feature>
<dbReference type="Gene3D" id="3.40.640.10">
    <property type="entry name" value="Type I PLP-dependent aspartate aminotransferase-like (Major domain)"/>
    <property type="match status" value="1"/>
</dbReference>
<dbReference type="GO" id="GO:0016740">
    <property type="term" value="F:transferase activity"/>
    <property type="evidence" value="ECO:0007669"/>
    <property type="project" value="UniProtKB-KW"/>
</dbReference>
<proteinExistence type="inferred from homology"/>
<evidence type="ECO:0000259" key="7">
    <source>
        <dbReference type="Pfam" id="PF00155"/>
    </source>
</evidence>
<keyword evidence="4" id="KW-0808">Transferase</keyword>
<accession>A0A4V2Z9J2</accession>
<dbReference type="EMBL" id="SMLG01000003">
    <property type="protein sequence ID" value="TDE45598.1"/>
    <property type="molecule type" value="Genomic_DNA"/>
</dbReference>
<dbReference type="PANTHER" id="PTHR13693:SF77">
    <property type="entry name" value="8-AMINO-7-OXONONANOATE SYNTHASE"/>
    <property type="match status" value="1"/>
</dbReference>
<comment type="pathway">
    <text evidence="2">Lipid metabolism.</text>
</comment>
<comment type="similarity">
    <text evidence="3">Belongs to the class-II pyridoxal-phosphate-dependent aminotransferase family. BioF subfamily.</text>
</comment>
<dbReference type="Pfam" id="PF00155">
    <property type="entry name" value="Aminotran_1_2"/>
    <property type="match status" value="1"/>
</dbReference>
<dbReference type="InterPro" id="IPR015424">
    <property type="entry name" value="PyrdxlP-dep_Trfase"/>
</dbReference>
<evidence type="ECO:0000256" key="2">
    <source>
        <dbReference type="ARBA" id="ARBA00005189"/>
    </source>
</evidence>
<dbReference type="PANTHER" id="PTHR13693">
    <property type="entry name" value="CLASS II AMINOTRANSFERASE/8-AMINO-7-OXONONANOATE SYNTHASE"/>
    <property type="match status" value="1"/>
</dbReference>
<dbReference type="InterPro" id="IPR004839">
    <property type="entry name" value="Aminotransferase_I/II_large"/>
</dbReference>
<dbReference type="InterPro" id="IPR015422">
    <property type="entry name" value="PyrdxlP-dep_Trfase_small"/>
</dbReference>
<comment type="caution">
    <text evidence="8">The sequence shown here is derived from an EMBL/GenBank/DDBJ whole genome shotgun (WGS) entry which is preliminary data.</text>
</comment>
<evidence type="ECO:0000256" key="1">
    <source>
        <dbReference type="ARBA" id="ARBA00001933"/>
    </source>
</evidence>
<dbReference type="PROSITE" id="PS00599">
    <property type="entry name" value="AA_TRANSFER_CLASS_2"/>
    <property type="match status" value="1"/>
</dbReference>
<dbReference type="GO" id="GO:0009102">
    <property type="term" value="P:biotin biosynthetic process"/>
    <property type="evidence" value="ECO:0007669"/>
    <property type="project" value="TreeGrafter"/>
</dbReference>
<keyword evidence="9" id="KW-1185">Reference proteome</keyword>
<dbReference type="InterPro" id="IPR050087">
    <property type="entry name" value="AON_synthase_class-II"/>
</dbReference>
<evidence type="ECO:0000256" key="3">
    <source>
        <dbReference type="ARBA" id="ARBA00010008"/>
    </source>
</evidence>
<gene>
    <name evidence="8" type="ORF">E0I26_06530</name>
</gene>
<dbReference type="AlphaFoldDB" id="A0A4V2Z9J2"/>